<keyword evidence="3" id="KW-1185">Reference proteome</keyword>
<proteinExistence type="predicted"/>
<protein>
    <recommendedName>
        <fullName evidence="4">Reverse transcriptase domain-containing protein</fullName>
    </recommendedName>
</protein>
<name>A0AAN7RY41_MYCAM</name>
<gene>
    <name evidence="2" type="ORF">QYF61_005311</name>
</gene>
<accession>A0AAN7RY41</accession>
<reference evidence="2 3" key="1">
    <citation type="journal article" date="2023" name="J. Hered.">
        <title>Chromosome-level genome of the wood stork (Mycteria americana) provides insight into avian chromosome evolution.</title>
        <authorList>
            <person name="Flamio R. Jr."/>
            <person name="Ramstad K.M."/>
        </authorList>
    </citation>
    <scope>NUCLEOTIDE SEQUENCE [LARGE SCALE GENOMIC DNA]</scope>
    <source>
        <strain evidence="2">JAX WOST 10</strain>
    </source>
</reference>
<evidence type="ECO:0000313" key="3">
    <source>
        <dbReference type="Proteomes" id="UP001333110"/>
    </source>
</evidence>
<evidence type="ECO:0000313" key="2">
    <source>
        <dbReference type="EMBL" id="KAK4811743.1"/>
    </source>
</evidence>
<evidence type="ECO:0008006" key="4">
    <source>
        <dbReference type="Google" id="ProtNLM"/>
    </source>
</evidence>
<organism evidence="2 3">
    <name type="scientific">Mycteria americana</name>
    <name type="common">Wood stork</name>
    <dbReference type="NCBI Taxonomy" id="33587"/>
    <lineage>
        <taxon>Eukaryota</taxon>
        <taxon>Metazoa</taxon>
        <taxon>Chordata</taxon>
        <taxon>Craniata</taxon>
        <taxon>Vertebrata</taxon>
        <taxon>Euteleostomi</taxon>
        <taxon>Archelosauria</taxon>
        <taxon>Archosauria</taxon>
        <taxon>Dinosauria</taxon>
        <taxon>Saurischia</taxon>
        <taxon>Theropoda</taxon>
        <taxon>Coelurosauria</taxon>
        <taxon>Aves</taxon>
        <taxon>Neognathae</taxon>
        <taxon>Neoaves</taxon>
        <taxon>Aequornithes</taxon>
        <taxon>Ciconiiformes</taxon>
        <taxon>Ciconiidae</taxon>
        <taxon>Mycteria</taxon>
    </lineage>
</organism>
<feature type="region of interest" description="Disordered" evidence="1">
    <location>
        <begin position="164"/>
        <end position="183"/>
    </location>
</feature>
<dbReference type="EMBL" id="JAUNZN010000016">
    <property type="protein sequence ID" value="KAK4811743.1"/>
    <property type="molecule type" value="Genomic_DNA"/>
</dbReference>
<dbReference type="Proteomes" id="UP001333110">
    <property type="component" value="Unassembled WGS sequence"/>
</dbReference>
<dbReference type="AlphaFoldDB" id="A0AAN7RY41"/>
<comment type="caution">
    <text evidence="2">The sequence shown here is derived from an EMBL/GenBank/DDBJ whole genome shotgun (WGS) entry which is preliminary data.</text>
</comment>
<sequence>MVTLFGLCSSMGLWSRISPAPASSVMILFLVKQPIFTQKRRERVIGLGGPCGSRAKGSVLQKTTTGWNKYKQECLKKLQESTVDTGKETNSTIKQRVTSAVDMGRAVDVVYLDFSKAFDTASHSLLLDKLARDGMEGCEMGSKPANRPHSNSDEKWFLTQAGSLSQVGSSRDQYQAPRCSTSS</sequence>
<evidence type="ECO:0000256" key="1">
    <source>
        <dbReference type="SAM" id="MobiDB-lite"/>
    </source>
</evidence>